<feature type="signal peptide" evidence="4">
    <location>
        <begin position="1"/>
        <end position="24"/>
    </location>
</feature>
<dbReference type="AlphaFoldDB" id="A0A846MY38"/>
<dbReference type="SMART" id="SM00858">
    <property type="entry name" value="SAF"/>
    <property type="match status" value="1"/>
</dbReference>
<accession>A0A846MY38</accession>
<organism evidence="6 7">
    <name type="scientific">Rhizomicrobium palustre</name>
    <dbReference type="NCBI Taxonomy" id="189966"/>
    <lineage>
        <taxon>Bacteria</taxon>
        <taxon>Pseudomonadati</taxon>
        <taxon>Pseudomonadota</taxon>
        <taxon>Alphaproteobacteria</taxon>
        <taxon>Micropepsales</taxon>
        <taxon>Micropepsaceae</taxon>
        <taxon>Rhizomicrobium</taxon>
    </lineage>
</organism>
<name>A0A846MY38_9PROT</name>
<dbReference type="GO" id="GO:0042597">
    <property type="term" value="C:periplasmic space"/>
    <property type="evidence" value="ECO:0007669"/>
    <property type="project" value="UniProtKB-SubCell"/>
</dbReference>
<keyword evidence="4" id="KW-1005">Bacterial flagellum biogenesis</keyword>
<sequence length="162" mass="16622">MMIRRSLILAAALIGLAVTVSAPAAAGVRVVVPTHDIARGTVLTDSDLTYTTVATTVMGGVATSSSEVVGLETRRTLRAGETLRVQDVRRPVLVARGSMVTMSFEAPGIALTATGRAITEGGLGDTVTIQNQASFRQISGVVVGPGQVRAESTSARFASATP</sequence>
<comment type="caution">
    <text evidence="6">The sequence shown here is derived from an EMBL/GenBank/DDBJ whole genome shotgun (WGS) entry which is preliminary data.</text>
</comment>
<dbReference type="CDD" id="cd11614">
    <property type="entry name" value="SAF_CpaB_FlgA_like"/>
    <property type="match status" value="1"/>
</dbReference>
<dbReference type="Proteomes" id="UP000570514">
    <property type="component" value="Unassembled WGS sequence"/>
</dbReference>
<dbReference type="InterPro" id="IPR036732">
    <property type="entry name" value="AFP_Neu5c_C_sf"/>
</dbReference>
<comment type="subcellular location">
    <subcellularLocation>
        <location evidence="1 4">Periplasm</location>
    </subcellularLocation>
</comment>
<dbReference type="PANTHER" id="PTHR36307">
    <property type="entry name" value="FLAGELLA BASAL BODY P-RING FORMATION PROTEIN FLGA"/>
    <property type="match status" value="1"/>
</dbReference>
<dbReference type="Gene3D" id="2.30.30.760">
    <property type="match status" value="1"/>
</dbReference>
<evidence type="ECO:0000256" key="4">
    <source>
        <dbReference type="RuleBase" id="RU362063"/>
    </source>
</evidence>
<keyword evidence="6" id="KW-0282">Flagellum</keyword>
<dbReference type="EMBL" id="JAASRM010000001">
    <property type="protein sequence ID" value="NIK88041.1"/>
    <property type="molecule type" value="Genomic_DNA"/>
</dbReference>
<evidence type="ECO:0000313" key="7">
    <source>
        <dbReference type="Proteomes" id="UP000570514"/>
    </source>
</evidence>
<proteinExistence type="inferred from homology"/>
<reference evidence="6 7" key="1">
    <citation type="submission" date="2020-03" db="EMBL/GenBank/DDBJ databases">
        <title>Genomic Encyclopedia of Type Strains, Phase IV (KMG-IV): sequencing the most valuable type-strain genomes for metagenomic binning, comparative biology and taxonomic classification.</title>
        <authorList>
            <person name="Goeker M."/>
        </authorList>
    </citation>
    <scope>NUCLEOTIDE SEQUENCE [LARGE SCALE GENOMIC DNA]</scope>
    <source>
        <strain evidence="6 7">DSM 19867</strain>
    </source>
</reference>
<evidence type="ECO:0000256" key="1">
    <source>
        <dbReference type="ARBA" id="ARBA00004418"/>
    </source>
</evidence>
<feature type="chain" id="PRO_5033106911" description="Flagella basal body P-ring formation protein FlgA" evidence="4">
    <location>
        <begin position="25"/>
        <end position="162"/>
    </location>
</feature>
<dbReference type="GO" id="GO:0044780">
    <property type="term" value="P:bacterial-type flagellum assembly"/>
    <property type="evidence" value="ECO:0007669"/>
    <property type="project" value="InterPro"/>
</dbReference>
<keyword evidence="6" id="KW-0966">Cell projection</keyword>
<dbReference type="Pfam" id="PF13144">
    <property type="entry name" value="ChapFlgA"/>
    <property type="match status" value="1"/>
</dbReference>
<dbReference type="RefSeq" id="WP_167082146.1">
    <property type="nucleotide sequence ID" value="NZ_BAAADC010000001.1"/>
</dbReference>
<evidence type="ECO:0000313" key="6">
    <source>
        <dbReference type="EMBL" id="NIK88041.1"/>
    </source>
</evidence>
<gene>
    <name evidence="6" type="ORF">FHS83_001359</name>
</gene>
<keyword evidence="7" id="KW-1185">Reference proteome</keyword>
<dbReference type="Gene3D" id="3.90.1210.10">
    <property type="entry name" value="Antifreeze-like/N-acetylneuraminic acid synthase C-terminal domain"/>
    <property type="match status" value="1"/>
</dbReference>
<evidence type="ECO:0000256" key="3">
    <source>
        <dbReference type="ARBA" id="ARBA00022764"/>
    </source>
</evidence>
<dbReference type="SUPFAM" id="SSF51269">
    <property type="entry name" value="AFP III-like domain"/>
    <property type="match status" value="1"/>
</dbReference>
<keyword evidence="2 4" id="KW-0732">Signal</keyword>
<comment type="function">
    <text evidence="4">Involved in the assembly process of the P-ring formation. It may associate with FlgF on the rod constituting a structure essential for the P-ring assembly or may act as a modulator protein for the P-ring assembly.</text>
</comment>
<keyword evidence="6" id="KW-0969">Cilium</keyword>
<dbReference type="InterPro" id="IPR039246">
    <property type="entry name" value="Flagellar_FlgA"/>
</dbReference>
<evidence type="ECO:0000256" key="2">
    <source>
        <dbReference type="ARBA" id="ARBA00022729"/>
    </source>
</evidence>
<evidence type="ECO:0000259" key="5">
    <source>
        <dbReference type="SMART" id="SM00858"/>
    </source>
</evidence>
<dbReference type="InterPro" id="IPR013974">
    <property type="entry name" value="SAF"/>
</dbReference>
<keyword evidence="3 4" id="KW-0574">Periplasm</keyword>
<feature type="domain" description="SAF" evidence="5">
    <location>
        <begin position="28"/>
        <end position="89"/>
    </location>
</feature>
<dbReference type="PANTHER" id="PTHR36307:SF1">
    <property type="entry name" value="FLAGELLA BASAL BODY P-RING FORMATION PROTEIN FLGA"/>
    <property type="match status" value="1"/>
</dbReference>
<dbReference type="InterPro" id="IPR017585">
    <property type="entry name" value="SAF_FlgA"/>
</dbReference>
<protein>
    <recommendedName>
        <fullName evidence="4">Flagella basal body P-ring formation protein FlgA</fullName>
    </recommendedName>
</protein>
<comment type="similarity">
    <text evidence="4">Belongs to the FlgA family.</text>
</comment>
<dbReference type="NCBIfam" id="TIGR03170">
    <property type="entry name" value="flgA_cterm"/>
    <property type="match status" value="1"/>
</dbReference>